<evidence type="ECO:0000256" key="6">
    <source>
        <dbReference type="ARBA" id="ARBA00022840"/>
    </source>
</evidence>
<keyword evidence="4 8" id="KW-0819">tRNA processing</keyword>
<dbReference type="InterPro" id="IPR012795">
    <property type="entry name" value="tRNA_Ile_lys_synt_N"/>
</dbReference>
<dbReference type="EMBL" id="JAFLVX010000009">
    <property type="protein sequence ID" value="MBO0475974.1"/>
    <property type="molecule type" value="Genomic_DNA"/>
</dbReference>
<dbReference type="InterPro" id="IPR011063">
    <property type="entry name" value="TilS/TtcA_N"/>
</dbReference>
<feature type="coiled-coil region" evidence="9">
    <location>
        <begin position="204"/>
        <end position="231"/>
    </location>
</feature>
<keyword evidence="6" id="KW-0067">ATP-binding</keyword>
<comment type="function">
    <text evidence="8">Ligates lysine onto the cytidine present at position 34 of the AUA codon-specific tRNA(Ile) that contains the anticodon CAU, in an ATP-dependent manner. Cytidine is converted to lysidine, thus changing the amino acid specificity of the tRNA from methionine to isoleucine.</text>
</comment>
<dbReference type="InterPro" id="IPR012094">
    <property type="entry name" value="tRNA_Ile_lys_synt"/>
</dbReference>
<keyword evidence="9" id="KW-0175">Coiled coil</keyword>
<evidence type="ECO:0000313" key="12">
    <source>
        <dbReference type="Proteomes" id="UP000664857"/>
    </source>
</evidence>
<gene>
    <name evidence="8 11" type="primary">tilS</name>
    <name evidence="11" type="ORF">DOK76_02755</name>
</gene>
<organism evidence="11 12">
    <name type="scientific">Candidatus Vagococcus giribetii</name>
    <dbReference type="NCBI Taxonomy" id="2230876"/>
    <lineage>
        <taxon>Bacteria</taxon>
        <taxon>Bacillati</taxon>
        <taxon>Bacillota</taxon>
        <taxon>Bacilli</taxon>
        <taxon>Lactobacillales</taxon>
        <taxon>Enterococcaceae</taxon>
        <taxon>Vagococcus</taxon>
    </lineage>
</organism>
<comment type="similarity">
    <text evidence="8">Belongs to the tRNA(Ile)-lysidine synthase family.</text>
</comment>
<evidence type="ECO:0000256" key="7">
    <source>
        <dbReference type="ARBA" id="ARBA00048539"/>
    </source>
</evidence>
<dbReference type="NCBIfam" id="TIGR02433">
    <property type="entry name" value="lysidine_TilS_C"/>
    <property type="match status" value="1"/>
</dbReference>
<keyword evidence="2 8" id="KW-0963">Cytoplasm</keyword>
<dbReference type="Proteomes" id="UP000664857">
    <property type="component" value="Unassembled WGS sequence"/>
</dbReference>
<keyword evidence="5" id="KW-0547">Nucleotide-binding</keyword>
<dbReference type="NCBIfam" id="TIGR02432">
    <property type="entry name" value="lysidine_TilS_N"/>
    <property type="match status" value="1"/>
</dbReference>
<dbReference type="SUPFAM" id="SSF52402">
    <property type="entry name" value="Adenine nucleotide alpha hydrolases-like"/>
    <property type="match status" value="1"/>
</dbReference>
<protein>
    <recommendedName>
        <fullName evidence="8">tRNA(Ile)-lysidine synthase</fullName>
        <ecNumber evidence="8">6.3.4.19</ecNumber>
    </recommendedName>
    <alternativeName>
        <fullName evidence="8">tRNA(Ile)-2-lysyl-cytidine synthase</fullName>
    </alternativeName>
    <alternativeName>
        <fullName evidence="8">tRNA(Ile)-lysidine synthetase</fullName>
    </alternativeName>
</protein>
<dbReference type="InterPro" id="IPR012796">
    <property type="entry name" value="Lysidine-tRNA-synth_C"/>
</dbReference>
<name>A0ABS3HQF3_9ENTE</name>
<dbReference type="RefSeq" id="WP_206964819.1">
    <property type="nucleotide sequence ID" value="NZ_JAFLVX010000009.1"/>
</dbReference>
<dbReference type="Pfam" id="PF01171">
    <property type="entry name" value="ATP_bind_3"/>
    <property type="match status" value="1"/>
</dbReference>
<evidence type="ECO:0000256" key="5">
    <source>
        <dbReference type="ARBA" id="ARBA00022741"/>
    </source>
</evidence>
<dbReference type="SUPFAM" id="SSF56037">
    <property type="entry name" value="PheT/TilS domain"/>
    <property type="match status" value="1"/>
</dbReference>
<evidence type="ECO:0000256" key="3">
    <source>
        <dbReference type="ARBA" id="ARBA00022598"/>
    </source>
</evidence>
<dbReference type="EC" id="6.3.4.19" evidence="8"/>
<dbReference type="CDD" id="cd01992">
    <property type="entry name" value="TilS_N"/>
    <property type="match status" value="1"/>
</dbReference>
<dbReference type="PANTHER" id="PTHR43033">
    <property type="entry name" value="TRNA(ILE)-LYSIDINE SYNTHASE-RELATED"/>
    <property type="match status" value="1"/>
</dbReference>
<feature type="domain" description="Lysidine-tRNA(Ile) synthetase C-terminal" evidence="10">
    <location>
        <begin position="384"/>
        <end position="459"/>
    </location>
</feature>
<dbReference type="GO" id="GO:0032267">
    <property type="term" value="F:tRNA(Ile)-lysidine synthase activity"/>
    <property type="evidence" value="ECO:0007669"/>
    <property type="project" value="UniProtKB-EC"/>
</dbReference>
<evidence type="ECO:0000256" key="8">
    <source>
        <dbReference type="HAMAP-Rule" id="MF_01161"/>
    </source>
</evidence>
<accession>A0ABS3HQF3</accession>
<keyword evidence="3 8" id="KW-0436">Ligase</keyword>
<evidence type="ECO:0000256" key="1">
    <source>
        <dbReference type="ARBA" id="ARBA00004496"/>
    </source>
</evidence>
<comment type="caution">
    <text evidence="8">Lacks conserved residue(s) required for the propagation of feature annotation.</text>
</comment>
<comment type="catalytic activity">
    <reaction evidence="7 8">
        <text>cytidine(34) in tRNA(Ile2) + L-lysine + ATP = lysidine(34) in tRNA(Ile2) + AMP + diphosphate + H(+)</text>
        <dbReference type="Rhea" id="RHEA:43744"/>
        <dbReference type="Rhea" id="RHEA-COMP:10625"/>
        <dbReference type="Rhea" id="RHEA-COMP:10670"/>
        <dbReference type="ChEBI" id="CHEBI:15378"/>
        <dbReference type="ChEBI" id="CHEBI:30616"/>
        <dbReference type="ChEBI" id="CHEBI:32551"/>
        <dbReference type="ChEBI" id="CHEBI:33019"/>
        <dbReference type="ChEBI" id="CHEBI:82748"/>
        <dbReference type="ChEBI" id="CHEBI:83665"/>
        <dbReference type="ChEBI" id="CHEBI:456215"/>
        <dbReference type="EC" id="6.3.4.19"/>
    </reaction>
</comment>
<evidence type="ECO:0000256" key="2">
    <source>
        <dbReference type="ARBA" id="ARBA00022490"/>
    </source>
</evidence>
<comment type="caution">
    <text evidence="11">The sequence shown here is derived from an EMBL/GenBank/DDBJ whole genome shotgun (WGS) entry which is preliminary data.</text>
</comment>
<evidence type="ECO:0000256" key="9">
    <source>
        <dbReference type="SAM" id="Coils"/>
    </source>
</evidence>
<proteinExistence type="inferred from homology"/>
<keyword evidence="12" id="KW-1185">Reference proteome</keyword>
<evidence type="ECO:0000259" key="10">
    <source>
        <dbReference type="SMART" id="SM00977"/>
    </source>
</evidence>
<dbReference type="InterPro" id="IPR014729">
    <property type="entry name" value="Rossmann-like_a/b/a_fold"/>
</dbReference>
<dbReference type="Gene3D" id="3.40.50.620">
    <property type="entry name" value="HUPs"/>
    <property type="match status" value="1"/>
</dbReference>
<evidence type="ECO:0000256" key="4">
    <source>
        <dbReference type="ARBA" id="ARBA00022694"/>
    </source>
</evidence>
<dbReference type="PANTHER" id="PTHR43033:SF1">
    <property type="entry name" value="TRNA(ILE)-LYSIDINE SYNTHASE-RELATED"/>
    <property type="match status" value="1"/>
</dbReference>
<evidence type="ECO:0000313" key="11">
    <source>
        <dbReference type="EMBL" id="MBO0475974.1"/>
    </source>
</evidence>
<comment type="subcellular location">
    <subcellularLocation>
        <location evidence="1 8">Cytoplasm</location>
    </subcellularLocation>
</comment>
<reference evidence="11 12" key="1">
    <citation type="submission" date="2021-03" db="EMBL/GenBank/DDBJ databases">
        <title>Enterococcal diversity collection.</title>
        <authorList>
            <person name="Gilmore M.S."/>
            <person name="Schwartzman J."/>
            <person name="Van Tyne D."/>
            <person name="Martin M."/>
            <person name="Earl A.M."/>
            <person name="Manson A.L."/>
            <person name="Straub T."/>
            <person name="Salamzade R."/>
            <person name="Saavedra J."/>
            <person name="Lebreton F."/>
            <person name="Prichula J."/>
            <person name="Schaufler K."/>
            <person name="Gaca A."/>
            <person name="Sgardioli B."/>
            <person name="Wagenaar J."/>
            <person name="Strong T."/>
        </authorList>
    </citation>
    <scope>NUCLEOTIDE SEQUENCE [LARGE SCALE GENOMIC DNA]</scope>
    <source>
        <strain evidence="11 12">DIV0080</strain>
    </source>
</reference>
<dbReference type="SMART" id="SM00977">
    <property type="entry name" value="TilS_C"/>
    <property type="match status" value="1"/>
</dbReference>
<sequence length="465" mass="54393">MLETRFQQSVAINKWWQPGEKVLVAVSAGVDSTVLFHLLHHLPISLKPQIIVAHVDHQLRESSTEESQFVASVCQKRQVPFFNKVWKDGAMVTTNMEQAARDVRYGFFSEVMEQEGIRCLLTAHHEDDQIETMMMRLVGGSRLKGLIGMSETRDFSLGQLIRPLLPYKKSDLYEYAKRHELLFFEDESNQETSYARNRMRHVYLPQLRQENPQLNEQLLSLREELQAAQKIVVARVTPLYEESIHLSSRGVIIRQSLFETYSEAEQHFILTHLVEELHEVYGLVIGKKQQELIQKALVSEQPNVSFPLKGDWFFTRSYHEASLRQEKSQTVKNSSHVLKANEGVRVSSSEWFGLFEADQVVLPEELSQFKRLDYDFVVGQKEQLLIRRPQPGDRIVLNDKGQHKKISRYFIDEKIPREKRQMSWVIEDSLGTVKWLVPFRESYLSIRDETDKIHYKLVYLYLKDE</sequence>
<dbReference type="HAMAP" id="MF_01161">
    <property type="entry name" value="tRNA_Ile_lys_synt"/>
    <property type="match status" value="1"/>
</dbReference>